<evidence type="ECO:0000256" key="2">
    <source>
        <dbReference type="ARBA" id="ARBA00022679"/>
    </source>
</evidence>
<gene>
    <name evidence="9" type="primary">DNA-MT8</name>
</gene>
<dbReference type="InterPro" id="IPR001525">
    <property type="entry name" value="C5_MeTfrase"/>
</dbReference>
<keyword evidence="3 7" id="KW-0949">S-adenosyl-L-methionine</keyword>
<organism evidence="9">
    <name type="scientific">Polypedilum nubifer</name>
    <dbReference type="NCBI Taxonomy" id="54969"/>
    <lineage>
        <taxon>Eukaryota</taxon>
        <taxon>Metazoa</taxon>
        <taxon>Ecdysozoa</taxon>
        <taxon>Arthropoda</taxon>
        <taxon>Hexapoda</taxon>
        <taxon>Insecta</taxon>
        <taxon>Pterygota</taxon>
        <taxon>Neoptera</taxon>
        <taxon>Endopterygota</taxon>
        <taxon>Diptera</taxon>
        <taxon>Nematocera</taxon>
        <taxon>Chironomoidea</taxon>
        <taxon>Chironomidae</taxon>
        <taxon>Chironominae</taxon>
        <taxon>Polypedilum</taxon>
        <taxon>Polypedilum</taxon>
    </lineage>
</organism>
<dbReference type="Pfam" id="PF00145">
    <property type="entry name" value="DNA_methylase"/>
    <property type="match status" value="1"/>
</dbReference>
<keyword evidence="1 7" id="KW-0489">Methyltransferase</keyword>
<dbReference type="PRINTS" id="PR00105">
    <property type="entry name" value="C5METTRFRASE"/>
</dbReference>
<proteinExistence type="evidence at transcript level"/>
<dbReference type="PANTHER" id="PTHR46098">
    <property type="entry name" value="TRNA (CYTOSINE(38)-C(5))-METHYLTRANSFERASE"/>
    <property type="match status" value="1"/>
</dbReference>
<dbReference type="EC" id="2.1.1.204" evidence="4"/>
<evidence type="ECO:0000256" key="7">
    <source>
        <dbReference type="PROSITE-ProRule" id="PRU01016"/>
    </source>
</evidence>
<dbReference type="SUPFAM" id="SSF53335">
    <property type="entry name" value="S-adenosyl-L-methionine-dependent methyltransferases"/>
    <property type="match status" value="1"/>
</dbReference>
<dbReference type="AlphaFoldDB" id="A0A1B3PDL1"/>
<name>A0A1B3PDL1_9DIPT</name>
<dbReference type="InterPro" id="IPR031303">
    <property type="entry name" value="C5_meth_CS"/>
</dbReference>
<dbReference type="InterPro" id="IPR029063">
    <property type="entry name" value="SAM-dependent_MTases_sf"/>
</dbReference>
<evidence type="ECO:0000256" key="6">
    <source>
        <dbReference type="ARBA" id="ARBA00042810"/>
    </source>
</evidence>
<evidence type="ECO:0000256" key="1">
    <source>
        <dbReference type="ARBA" id="ARBA00022603"/>
    </source>
</evidence>
<evidence type="ECO:0000313" key="9">
    <source>
        <dbReference type="EMBL" id="AOG17825.1"/>
    </source>
</evidence>
<protein>
    <recommendedName>
        <fullName evidence="5">tRNA (cytosine(38)-C(5))-methyltransferase</fullName>
        <ecNumber evidence="4">2.1.1.204</ecNumber>
    </recommendedName>
    <alternativeName>
        <fullName evidence="6">DNA (cytosine-5)-methyltransferase-like protein 2</fullName>
    </alternativeName>
</protein>
<dbReference type="NCBIfam" id="TIGR00675">
    <property type="entry name" value="dcm"/>
    <property type="match status" value="1"/>
</dbReference>
<comment type="similarity">
    <text evidence="7 8">Belongs to the class I-like SAM-binding methyltransferase superfamily. C5-methyltransferase family.</text>
</comment>
<dbReference type="GO" id="GO:0032259">
    <property type="term" value="P:methylation"/>
    <property type="evidence" value="ECO:0007669"/>
    <property type="project" value="UniProtKB-KW"/>
</dbReference>
<feature type="non-terminal residue" evidence="9">
    <location>
        <position position="335"/>
    </location>
</feature>
<dbReference type="PROSITE" id="PS00095">
    <property type="entry name" value="C5_MTASE_2"/>
    <property type="match status" value="1"/>
</dbReference>
<dbReference type="Gene3D" id="3.90.120.10">
    <property type="entry name" value="DNA Methylase, subunit A, domain 2"/>
    <property type="match status" value="1"/>
</dbReference>
<accession>A0A1B3PDL1</accession>
<sequence>MKDLVVLELFSGIGGMHYALKESKVKFKIKAAIDISERANEVYKFNNPDTNVINGNIDGLKVKDFQDINAILMSPPCQPFTRNNKTEQRDVNDHRTDAFVTICKLIKNNDFKNLDHILMENVVGFEKSKMREIFTDALSSCGFYYQEFIISPHQLNVPNKRHRYYCVARKSPAFSFLSQNILTAIPGFDTELSSKLPVSAYLNSSLAFDDYKLSKTVLEKRFNVLDICTSDSFNSMCFTKSYSKYLEGTGSVYFNGTRKELDEKIAEIEENNMDIEKKLALNLRFFSPDEVSRLMCFPEAFKFPENVSKTTAYKLIGNSICIKVVSELIKILYQD</sequence>
<dbReference type="GO" id="GO:0008168">
    <property type="term" value="F:methyltransferase activity"/>
    <property type="evidence" value="ECO:0007669"/>
    <property type="project" value="UniProtKB-KW"/>
</dbReference>
<evidence type="ECO:0000256" key="4">
    <source>
        <dbReference type="ARBA" id="ARBA00039081"/>
    </source>
</evidence>
<dbReference type="Gene3D" id="3.40.50.150">
    <property type="entry name" value="Vaccinia Virus protein VP39"/>
    <property type="match status" value="1"/>
</dbReference>
<dbReference type="InterPro" id="IPR050750">
    <property type="entry name" value="C5-MTase"/>
</dbReference>
<dbReference type="PROSITE" id="PS51679">
    <property type="entry name" value="SAM_MT_C5"/>
    <property type="match status" value="1"/>
</dbReference>
<dbReference type="PANTHER" id="PTHR46098:SF1">
    <property type="entry name" value="TRNA (CYTOSINE(38)-C(5))-METHYLTRANSFERASE"/>
    <property type="match status" value="1"/>
</dbReference>
<feature type="active site" evidence="7">
    <location>
        <position position="77"/>
    </location>
</feature>
<evidence type="ECO:0000256" key="8">
    <source>
        <dbReference type="RuleBase" id="RU000416"/>
    </source>
</evidence>
<evidence type="ECO:0000256" key="5">
    <source>
        <dbReference type="ARBA" id="ARBA00039681"/>
    </source>
</evidence>
<dbReference type="EMBL" id="KU660027">
    <property type="protein sequence ID" value="AOG17825.1"/>
    <property type="molecule type" value="mRNA"/>
</dbReference>
<dbReference type="GO" id="GO:0005634">
    <property type="term" value="C:nucleus"/>
    <property type="evidence" value="ECO:0007669"/>
    <property type="project" value="TreeGrafter"/>
</dbReference>
<keyword evidence="2 7" id="KW-0808">Transferase</keyword>
<evidence type="ECO:0000256" key="3">
    <source>
        <dbReference type="ARBA" id="ARBA00022691"/>
    </source>
</evidence>
<reference evidence="9" key="1">
    <citation type="submission" date="2016-01" db="EMBL/GenBank/DDBJ databases">
        <title>Diversity of S-adenosylmethionine dependent methyltransferases of the cryptobiotic chironomid in relation to desiccation stress resistance.</title>
        <authorList>
            <person name="Deviatiiarov R."/>
            <person name="Gusev O."/>
            <person name="Aupov R."/>
            <person name="Cornette R."/>
            <person name="Kikawada T."/>
        </authorList>
    </citation>
    <scope>NUCLEOTIDE SEQUENCE</scope>
</reference>